<evidence type="ECO:0000313" key="1">
    <source>
        <dbReference type="EMBL" id="KIN96684.1"/>
    </source>
</evidence>
<reference evidence="2" key="2">
    <citation type="submission" date="2015-01" db="EMBL/GenBank/DDBJ databases">
        <title>Evolutionary Origins and Diversification of the Mycorrhizal Mutualists.</title>
        <authorList>
            <consortium name="DOE Joint Genome Institute"/>
            <consortium name="Mycorrhizal Genomics Consortium"/>
            <person name="Kohler A."/>
            <person name="Kuo A."/>
            <person name="Nagy L.G."/>
            <person name="Floudas D."/>
            <person name="Copeland A."/>
            <person name="Barry K.W."/>
            <person name="Cichocki N."/>
            <person name="Veneault-Fourrey C."/>
            <person name="LaButti K."/>
            <person name="Lindquist E.A."/>
            <person name="Lipzen A."/>
            <person name="Lundell T."/>
            <person name="Morin E."/>
            <person name="Murat C."/>
            <person name="Riley R."/>
            <person name="Ohm R."/>
            <person name="Sun H."/>
            <person name="Tunlid A."/>
            <person name="Henrissat B."/>
            <person name="Grigoriev I.V."/>
            <person name="Hibbett D.S."/>
            <person name="Martin F."/>
        </authorList>
    </citation>
    <scope>NUCLEOTIDE SEQUENCE [LARGE SCALE GENOMIC DNA]</scope>
    <source>
        <strain evidence="2">Marx 270</strain>
    </source>
</reference>
<protein>
    <submittedName>
        <fullName evidence="1">Uncharacterized protein</fullName>
    </submittedName>
</protein>
<accession>A0A0C3N6J3</accession>
<gene>
    <name evidence="1" type="ORF">M404DRAFT_101369</name>
</gene>
<keyword evidence="2" id="KW-1185">Reference proteome</keyword>
<dbReference type="InParanoid" id="A0A0C3N6J3"/>
<dbReference type="CDD" id="cd00303">
    <property type="entry name" value="retropepsin_like"/>
    <property type="match status" value="1"/>
</dbReference>
<reference evidence="1 2" key="1">
    <citation type="submission" date="2014-04" db="EMBL/GenBank/DDBJ databases">
        <authorList>
            <consortium name="DOE Joint Genome Institute"/>
            <person name="Kuo A."/>
            <person name="Kohler A."/>
            <person name="Costa M.D."/>
            <person name="Nagy L.G."/>
            <person name="Floudas D."/>
            <person name="Copeland A."/>
            <person name="Barry K.W."/>
            <person name="Cichocki N."/>
            <person name="Veneault-Fourrey C."/>
            <person name="LaButti K."/>
            <person name="Lindquist E.A."/>
            <person name="Lipzen A."/>
            <person name="Lundell T."/>
            <person name="Morin E."/>
            <person name="Murat C."/>
            <person name="Sun H."/>
            <person name="Tunlid A."/>
            <person name="Henrissat B."/>
            <person name="Grigoriev I.V."/>
            <person name="Hibbett D.S."/>
            <person name="Martin F."/>
            <person name="Nordberg H.P."/>
            <person name="Cantor M.N."/>
            <person name="Hua S.X."/>
        </authorList>
    </citation>
    <scope>NUCLEOTIDE SEQUENCE [LARGE SCALE GENOMIC DNA]</scope>
    <source>
        <strain evidence="1 2">Marx 270</strain>
    </source>
</reference>
<dbReference type="AlphaFoldDB" id="A0A0C3N6J3"/>
<proteinExistence type="predicted"/>
<organism evidence="1 2">
    <name type="scientific">Pisolithus tinctorius Marx 270</name>
    <dbReference type="NCBI Taxonomy" id="870435"/>
    <lineage>
        <taxon>Eukaryota</taxon>
        <taxon>Fungi</taxon>
        <taxon>Dikarya</taxon>
        <taxon>Basidiomycota</taxon>
        <taxon>Agaricomycotina</taxon>
        <taxon>Agaricomycetes</taxon>
        <taxon>Agaricomycetidae</taxon>
        <taxon>Boletales</taxon>
        <taxon>Sclerodermatineae</taxon>
        <taxon>Pisolithaceae</taxon>
        <taxon>Pisolithus</taxon>
    </lineage>
</organism>
<dbReference type="EMBL" id="KN832042">
    <property type="protein sequence ID" value="KIN96684.1"/>
    <property type="molecule type" value="Genomic_DNA"/>
</dbReference>
<sequence>FHLKSHMHPDLTAEYHLTTSHHEKQFHAWLNLIHLLDEKHVHDAAKLDAALCKKLFQPSHSANATAPNSKASDGHVHTCPPALTIKECQLLHDNSGCFKCCCLFQNHTMHSCPNDFPDAKNYKVLTATDVEAAKKKHAKPVATVIEEEPAAKHAHITEVDDDTDAITVVMPLATLGEGTDSGEEYIAPLSVPHLQWSCLLEGPNLTFPLPVKALIDSASHLVLIDKGLILKLGLQCHQLHKSLNVSVALSSGDWEVMSLQSYIVLSCLSSDACFHSHSVCTIIAPHLCTPLLLGLPFLSHNGLVIDYALHTCVDKDTGYNLINPPLVSVPAPSQPVTPTVQTVKQLKNAVLEELHSVLPTYHKLVEDEFSDHFPVDIPPMDTLPDNVLVHVQPRDANKVIQLQSYDCPKKYHEAWK</sequence>
<dbReference type="Proteomes" id="UP000054217">
    <property type="component" value="Unassembled WGS sequence"/>
</dbReference>
<dbReference type="HOGENOM" id="CLU_018255_1_0_1"/>
<dbReference type="OrthoDB" id="2369050at2759"/>
<name>A0A0C3N6J3_PISTI</name>
<evidence type="ECO:0000313" key="2">
    <source>
        <dbReference type="Proteomes" id="UP000054217"/>
    </source>
</evidence>
<dbReference type="Gene3D" id="2.40.70.10">
    <property type="entry name" value="Acid Proteases"/>
    <property type="match status" value="1"/>
</dbReference>
<dbReference type="InterPro" id="IPR021109">
    <property type="entry name" value="Peptidase_aspartic_dom_sf"/>
</dbReference>
<feature type="non-terminal residue" evidence="1">
    <location>
        <position position="416"/>
    </location>
</feature>
<feature type="non-terminal residue" evidence="1">
    <location>
        <position position="1"/>
    </location>
</feature>
<dbReference type="STRING" id="870435.A0A0C3N6J3"/>